<dbReference type="EMBL" id="BSUN01000001">
    <property type="protein sequence ID" value="GMA35628.1"/>
    <property type="molecule type" value="Genomic_DNA"/>
</dbReference>
<evidence type="ECO:0000259" key="2">
    <source>
        <dbReference type="PROSITE" id="PS50851"/>
    </source>
</evidence>
<dbReference type="Pfam" id="PF01584">
    <property type="entry name" value="CheW"/>
    <property type="match status" value="1"/>
</dbReference>
<dbReference type="PROSITE" id="PS50851">
    <property type="entry name" value="CHEW"/>
    <property type="match status" value="1"/>
</dbReference>
<dbReference type="InterPro" id="IPR039315">
    <property type="entry name" value="CheW"/>
</dbReference>
<organism evidence="3 4">
    <name type="scientific">Demequina litorisediminis</name>
    <dbReference type="NCBI Taxonomy" id="1849022"/>
    <lineage>
        <taxon>Bacteria</taxon>
        <taxon>Bacillati</taxon>
        <taxon>Actinomycetota</taxon>
        <taxon>Actinomycetes</taxon>
        <taxon>Micrococcales</taxon>
        <taxon>Demequinaceae</taxon>
        <taxon>Demequina</taxon>
    </lineage>
</organism>
<evidence type="ECO:0000313" key="3">
    <source>
        <dbReference type="EMBL" id="GMA35628.1"/>
    </source>
</evidence>
<proteinExistence type="predicted"/>
<keyword evidence="4" id="KW-1185">Reference proteome</keyword>
<gene>
    <name evidence="3" type="ORF">GCM10025876_18320</name>
</gene>
<sequence>MALVQEALRLDQHTIVPHAPQTVAGLVNLRGQVVLLVDLRARLGRTPFGPEDSPMMMVVNVDGEPISLLVDQVGDVMDVDTDRLGPVPPTLEAEPARPRRRRLRAR</sequence>
<dbReference type="Gene3D" id="2.40.50.180">
    <property type="entry name" value="CheA-289, Domain 4"/>
    <property type="match status" value="1"/>
</dbReference>
<comment type="caution">
    <text evidence="3">The sequence shown here is derived from an EMBL/GenBank/DDBJ whole genome shotgun (WGS) entry which is preliminary data.</text>
</comment>
<dbReference type="Gene3D" id="2.30.30.40">
    <property type="entry name" value="SH3 Domains"/>
    <property type="match status" value="1"/>
</dbReference>
<dbReference type="InterPro" id="IPR002545">
    <property type="entry name" value="CheW-lke_dom"/>
</dbReference>
<dbReference type="SUPFAM" id="SSF50341">
    <property type="entry name" value="CheW-like"/>
    <property type="match status" value="1"/>
</dbReference>
<dbReference type="PANTHER" id="PTHR22617:SF23">
    <property type="entry name" value="CHEMOTAXIS PROTEIN CHEW"/>
    <property type="match status" value="1"/>
</dbReference>
<dbReference type="Proteomes" id="UP001157125">
    <property type="component" value="Unassembled WGS sequence"/>
</dbReference>
<evidence type="ECO:0000256" key="1">
    <source>
        <dbReference type="SAM" id="MobiDB-lite"/>
    </source>
</evidence>
<protein>
    <recommendedName>
        <fullName evidence="2">CheW-like domain-containing protein</fullName>
    </recommendedName>
</protein>
<dbReference type="InterPro" id="IPR036061">
    <property type="entry name" value="CheW-like_dom_sf"/>
</dbReference>
<dbReference type="PANTHER" id="PTHR22617">
    <property type="entry name" value="CHEMOTAXIS SENSOR HISTIDINE KINASE-RELATED"/>
    <property type="match status" value="1"/>
</dbReference>
<feature type="region of interest" description="Disordered" evidence="1">
    <location>
        <begin position="82"/>
        <end position="106"/>
    </location>
</feature>
<name>A0ABQ6IFW2_9MICO</name>
<accession>A0ABQ6IFW2</accession>
<reference evidence="4" key="1">
    <citation type="journal article" date="2019" name="Int. J. Syst. Evol. Microbiol.">
        <title>The Global Catalogue of Microorganisms (GCM) 10K type strain sequencing project: providing services to taxonomists for standard genome sequencing and annotation.</title>
        <authorList>
            <consortium name="The Broad Institute Genomics Platform"/>
            <consortium name="The Broad Institute Genome Sequencing Center for Infectious Disease"/>
            <person name="Wu L."/>
            <person name="Ma J."/>
        </authorList>
    </citation>
    <scope>NUCLEOTIDE SEQUENCE [LARGE SCALE GENOMIC DNA]</scope>
    <source>
        <strain evidence="4">NBRC 112299</strain>
    </source>
</reference>
<evidence type="ECO:0000313" key="4">
    <source>
        <dbReference type="Proteomes" id="UP001157125"/>
    </source>
</evidence>
<feature type="domain" description="CheW-like" evidence="2">
    <location>
        <begin position="1"/>
        <end position="106"/>
    </location>
</feature>
<dbReference type="RefSeq" id="WP_284328105.1">
    <property type="nucleotide sequence ID" value="NZ_BSUN01000001.1"/>
</dbReference>